<keyword evidence="4" id="KW-1185">Reference proteome</keyword>
<name>A0A975DDV7_9GAMM</name>
<reference evidence="3" key="1">
    <citation type="submission" date="2021-03" db="EMBL/GenBank/DDBJ databases">
        <title>Description of Psychrosphaera ytuae sp. nov. isolated from deep sea sediment of South China Sea.</title>
        <authorList>
            <person name="Zhang J."/>
            <person name="Xu X.-D."/>
        </authorList>
    </citation>
    <scope>NUCLEOTIDE SEQUENCE</scope>
    <source>
        <strain evidence="3">MTZ26</strain>
    </source>
</reference>
<evidence type="ECO:0000259" key="2">
    <source>
        <dbReference type="Pfam" id="PF01266"/>
    </source>
</evidence>
<dbReference type="PANTHER" id="PTHR13847:SF281">
    <property type="entry name" value="FAD DEPENDENT OXIDOREDUCTASE DOMAIN-CONTAINING PROTEIN"/>
    <property type="match status" value="1"/>
</dbReference>
<dbReference type="InterPro" id="IPR036188">
    <property type="entry name" value="FAD/NAD-bd_sf"/>
</dbReference>
<feature type="domain" description="FAD dependent oxidoreductase" evidence="2">
    <location>
        <begin position="40"/>
        <end position="401"/>
    </location>
</feature>
<dbReference type="GO" id="GO:0005737">
    <property type="term" value="C:cytoplasm"/>
    <property type="evidence" value="ECO:0007669"/>
    <property type="project" value="TreeGrafter"/>
</dbReference>
<keyword evidence="1" id="KW-0560">Oxidoreductase</keyword>
<dbReference type="AlphaFoldDB" id="A0A975DDV7"/>
<dbReference type="Gene3D" id="3.30.9.10">
    <property type="entry name" value="D-Amino Acid Oxidase, subunit A, domain 2"/>
    <property type="match status" value="1"/>
</dbReference>
<dbReference type="InterPro" id="IPR006076">
    <property type="entry name" value="FAD-dep_OxRdtase"/>
</dbReference>
<dbReference type="RefSeq" id="WP_208832938.1">
    <property type="nucleotide sequence ID" value="NZ_CP072110.1"/>
</dbReference>
<dbReference type="PANTHER" id="PTHR13847">
    <property type="entry name" value="SARCOSINE DEHYDROGENASE-RELATED"/>
    <property type="match status" value="1"/>
</dbReference>
<accession>A0A975DDV7</accession>
<dbReference type="KEGG" id="psym:J1N51_05400"/>
<sequence>MYDPFVDKTLNSQQPVVDSYWQSTTSSPSFSPLDSSKQVDVAIIGSGYTGLNCAINLAQQGVTDVAVVEANSIGWGCSSRNAGFVLPGSGRLSYQQLVDRFGQDNAKELHTQYMDAIDLVQSRVELISDKADKTENGYLKLAHSPNWFSKLSKSADYLANNFDYEVETFSKSEFQSQFVDHQKVYGAIRYKNGFGINPLKLVNQYTKMATELGVKLYSHSPVIDLEQSQNKGHKIITNQGEITANKVVVATNGYTPKGLNTPLANKILPVLTSVIVTRPLTVEELKAANFLSHQVMMDTRELKYYYRLLPDNRILFGGRSAISGKAASNPKYQQRLLNELKETFIGLEKVSIDYVWSGWISVAFDEMPHLFKTENDIYYATGYCGSGVSFSAWAGNELANLIVGKNTRSPLYSELPKFPFAPFRRIGQSLFYQYGRIKDAIG</sequence>
<proteinExistence type="predicted"/>
<dbReference type="Gene3D" id="3.50.50.60">
    <property type="entry name" value="FAD/NAD(P)-binding domain"/>
    <property type="match status" value="1"/>
</dbReference>
<dbReference type="GO" id="GO:0016491">
    <property type="term" value="F:oxidoreductase activity"/>
    <property type="evidence" value="ECO:0007669"/>
    <property type="project" value="UniProtKB-KW"/>
</dbReference>
<dbReference type="SUPFAM" id="SSF51905">
    <property type="entry name" value="FAD/NAD(P)-binding domain"/>
    <property type="match status" value="1"/>
</dbReference>
<evidence type="ECO:0000313" key="3">
    <source>
        <dbReference type="EMBL" id="QTH64884.1"/>
    </source>
</evidence>
<dbReference type="Proteomes" id="UP000682739">
    <property type="component" value="Chromosome"/>
</dbReference>
<dbReference type="Pfam" id="PF01266">
    <property type="entry name" value="DAO"/>
    <property type="match status" value="1"/>
</dbReference>
<evidence type="ECO:0000256" key="1">
    <source>
        <dbReference type="ARBA" id="ARBA00023002"/>
    </source>
</evidence>
<gene>
    <name evidence="3" type="ORF">J1N51_05400</name>
</gene>
<protein>
    <submittedName>
        <fullName evidence="3">FAD-binding oxidoreductase</fullName>
    </submittedName>
</protein>
<evidence type="ECO:0000313" key="4">
    <source>
        <dbReference type="Proteomes" id="UP000682739"/>
    </source>
</evidence>
<dbReference type="EMBL" id="CP072110">
    <property type="protein sequence ID" value="QTH64884.1"/>
    <property type="molecule type" value="Genomic_DNA"/>
</dbReference>
<organism evidence="3 4">
    <name type="scientific">Psychrosphaera ytuae</name>
    <dbReference type="NCBI Taxonomy" id="2820710"/>
    <lineage>
        <taxon>Bacteria</taxon>
        <taxon>Pseudomonadati</taxon>
        <taxon>Pseudomonadota</taxon>
        <taxon>Gammaproteobacteria</taxon>
        <taxon>Alteromonadales</taxon>
        <taxon>Pseudoalteromonadaceae</taxon>
        <taxon>Psychrosphaera</taxon>
    </lineage>
</organism>